<evidence type="ECO:0000256" key="3">
    <source>
        <dbReference type="ARBA" id="ARBA00022723"/>
    </source>
</evidence>
<gene>
    <name evidence="9" type="ORF">LCGC14_0312330</name>
</gene>
<reference evidence="9" key="1">
    <citation type="journal article" date="2015" name="Nature">
        <title>Complex archaea that bridge the gap between prokaryotes and eukaryotes.</title>
        <authorList>
            <person name="Spang A."/>
            <person name="Saw J.H."/>
            <person name="Jorgensen S.L."/>
            <person name="Zaremba-Niedzwiedzka K."/>
            <person name="Martijn J."/>
            <person name="Lind A.E."/>
            <person name="van Eijk R."/>
            <person name="Schleper C."/>
            <person name="Guy L."/>
            <person name="Ettema T.J."/>
        </authorList>
    </citation>
    <scope>NUCLEOTIDE SEQUENCE</scope>
</reference>
<keyword evidence="6" id="KW-0464">Manganese</keyword>
<dbReference type="GO" id="GO:0046872">
    <property type="term" value="F:metal ion binding"/>
    <property type="evidence" value="ECO:0007669"/>
    <property type="project" value="UniProtKB-KW"/>
</dbReference>
<dbReference type="Pfam" id="PF02056">
    <property type="entry name" value="Glyco_hydro_4"/>
    <property type="match status" value="1"/>
</dbReference>
<evidence type="ECO:0000256" key="6">
    <source>
        <dbReference type="ARBA" id="ARBA00023211"/>
    </source>
</evidence>
<evidence type="ECO:0000259" key="8">
    <source>
        <dbReference type="Pfam" id="PF11975"/>
    </source>
</evidence>
<accession>A0A0F9W8W2</accession>
<dbReference type="GO" id="GO:0005975">
    <property type="term" value="P:carbohydrate metabolic process"/>
    <property type="evidence" value="ECO:0007669"/>
    <property type="project" value="InterPro"/>
</dbReference>
<dbReference type="AlphaFoldDB" id="A0A0F9W8W2"/>
<dbReference type="Gene3D" id="3.90.110.10">
    <property type="entry name" value="Lactate dehydrogenase/glycoside hydrolase, family 4, C-terminal"/>
    <property type="match status" value="1"/>
</dbReference>
<dbReference type="PANTHER" id="PTHR32092">
    <property type="entry name" value="6-PHOSPHO-BETA-GLUCOSIDASE-RELATED"/>
    <property type="match status" value="1"/>
</dbReference>
<comment type="caution">
    <text evidence="9">The sequence shown here is derived from an EMBL/GenBank/DDBJ whole genome shotgun (WGS) entry which is preliminary data.</text>
</comment>
<proteinExistence type="inferred from homology"/>
<comment type="cofactor">
    <cofactor evidence="1">
        <name>NAD(+)</name>
        <dbReference type="ChEBI" id="CHEBI:57540"/>
    </cofactor>
</comment>
<feature type="domain" description="Glycosyl hydrolase family 4 C-terminal" evidence="8">
    <location>
        <begin position="203"/>
        <end position="427"/>
    </location>
</feature>
<dbReference type="InterPro" id="IPR015955">
    <property type="entry name" value="Lactate_DH/Glyco_Ohase_4_C"/>
</dbReference>
<dbReference type="InterPro" id="IPR001088">
    <property type="entry name" value="Glyco_hydro_4"/>
</dbReference>
<keyword evidence="4" id="KW-0378">Hydrolase</keyword>
<dbReference type="GO" id="GO:0004553">
    <property type="term" value="F:hydrolase activity, hydrolyzing O-glycosyl compounds"/>
    <property type="evidence" value="ECO:0007669"/>
    <property type="project" value="InterPro"/>
</dbReference>
<evidence type="ECO:0000313" key="9">
    <source>
        <dbReference type="EMBL" id="KKN82121.1"/>
    </source>
</evidence>
<sequence>MATKKIACIGSGSLHFAGVIANLVSRAELAGSEIVLYDLVQDKSERMAAMGRRLTDQAGHGLTVRAAGDITDTLDGADFVLTSIGGSGGTAISVYGSYYHRADMHISTKYGLVQVIGDTGGPAGMMMGLRAIPAYVDLCRQMESYCPRAILLNHTNPMAPICRAMRKYSSIHTVGICHGVQNTIQRIAELLDRPPSELDCKWVGTNHYYWFLKVVHRGQDLTEELFAKVTTIPQDEDDVLWRELSAAYGVVVGIPGGNHLIEFYPWATRVRSQGDQPEYLADCARRHGFKESDPFPTRDDASDEDRAKWAKMYTDALDGAALPDRSAGRSFGEEPIDDMIVAVAEGRREVFVLNLPNEGVFPNLPLDALVEVEAVSDSTGFRGLTVGDCPPVLKGMLEKRFAWQERVADAGANGDRKSALQAMLLDEMALSPAQNEALLEELLEASRDRLPQFFS</sequence>
<dbReference type="Gene3D" id="3.40.50.720">
    <property type="entry name" value="NAD(P)-binding Rossmann-like Domain"/>
    <property type="match status" value="1"/>
</dbReference>
<evidence type="ECO:0000256" key="1">
    <source>
        <dbReference type="ARBA" id="ARBA00001911"/>
    </source>
</evidence>
<evidence type="ECO:0000256" key="4">
    <source>
        <dbReference type="ARBA" id="ARBA00022801"/>
    </source>
</evidence>
<keyword evidence="3" id="KW-0479">Metal-binding</keyword>
<evidence type="ECO:0000256" key="7">
    <source>
        <dbReference type="ARBA" id="ARBA00023295"/>
    </source>
</evidence>
<evidence type="ECO:0000256" key="5">
    <source>
        <dbReference type="ARBA" id="ARBA00023027"/>
    </source>
</evidence>
<dbReference type="Pfam" id="PF11975">
    <property type="entry name" value="Glyco_hydro_4C"/>
    <property type="match status" value="1"/>
</dbReference>
<keyword evidence="7" id="KW-0326">Glycosidase</keyword>
<dbReference type="SUPFAM" id="SSF56327">
    <property type="entry name" value="LDH C-terminal domain-like"/>
    <property type="match status" value="1"/>
</dbReference>
<dbReference type="PRINTS" id="PR00732">
    <property type="entry name" value="GLHYDRLASE4"/>
</dbReference>
<keyword evidence="5" id="KW-0520">NAD</keyword>
<dbReference type="EMBL" id="LAZR01000205">
    <property type="protein sequence ID" value="KKN82121.1"/>
    <property type="molecule type" value="Genomic_DNA"/>
</dbReference>
<dbReference type="GO" id="GO:0016616">
    <property type="term" value="F:oxidoreductase activity, acting on the CH-OH group of donors, NAD or NADP as acceptor"/>
    <property type="evidence" value="ECO:0007669"/>
    <property type="project" value="InterPro"/>
</dbReference>
<dbReference type="InterPro" id="IPR036291">
    <property type="entry name" value="NAD(P)-bd_dom_sf"/>
</dbReference>
<dbReference type="InterPro" id="IPR022616">
    <property type="entry name" value="Glyco_hydro_4_C"/>
</dbReference>
<dbReference type="SUPFAM" id="SSF51735">
    <property type="entry name" value="NAD(P)-binding Rossmann-fold domains"/>
    <property type="match status" value="1"/>
</dbReference>
<name>A0A0F9W8W2_9ZZZZ</name>
<evidence type="ECO:0000256" key="2">
    <source>
        <dbReference type="ARBA" id="ARBA00010141"/>
    </source>
</evidence>
<organism evidence="9">
    <name type="scientific">marine sediment metagenome</name>
    <dbReference type="NCBI Taxonomy" id="412755"/>
    <lineage>
        <taxon>unclassified sequences</taxon>
        <taxon>metagenomes</taxon>
        <taxon>ecological metagenomes</taxon>
    </lineage>
</organism>
<comment type="similarity">
    <text evidence="2">Belongs to the glycosyl hydrolase 4 family.</text>
</comment>
<protein>
    <recommendedName>
        <fullName evidence="8">Glycosyl hydrolase family 4 C-terminal domain-containing protein</fullName>
    </recommendedName>
</protein>